<accession>A0A6G1BBC8</accession>
<dbReference type="GO" id="GO:0035025">
    <property type="term" value="P:positive regulation of Rho protein signal transduction"/>
    <property type="evidence" value="ECO:0007669"/>
    <property type="project" value="TreeGrafter"/>
</dbReference>
<dbReference type="EMBL" id="VOAJ01001302">
    <property type="protein sequence ID" value="KAF0885256.1"/>
    <property type="molecule type" value="Genomic_DNA"/>
</dbReference>
<evidence type="ECO:0000259" key="10">
    <source>
        <dbReference type="PROSITE" id="PS50262"/>
    </source>
</evidence>
<reference evidence="11 12" key="1">
    <citation type="submission" date="2019-11" db="EMBL/GenBank/DDBJ databases">
        <authorList>
            <person name="Yang C."/>
            <person name="Li F."/>
        </authorList>
    </citation>
    <scope>NUCLEOTIDE SEQUENCE [LARGE SCALE GENOMIC DNA]</scope>
    <source>
        <strain evidence="11">KB4526</strain>
        <tissue evidence="11">Muscle</tissue>
    </source>
</reference>
<gene>
    <name evidence="11" type="primary">Lpar4_1</name>
    <name evidence="11" type="ORF">FOF47_R15190</name>
</gene>
<dbReference type="Gene3D" id="1.20.1070.10">
    <property type="entry name" value="Rhodopsin 7-helix transmembrane proteins"/>
    <property type="match status" value="1"/>
</dbReference>
<feature type="non-terminal residue" evidence="11">
    <location>
        <position position="140"/>
    </location>
</feature>
<evidence type="ECO:0000313" key="11">
    <source>
        <dbReference type="EMBL" id="KAF0885256.1"/>
    </source>
</evidence>
<evidence type="ECO:0000256" key="7">
    <source>
        <dbReference type="ARBA" id="ARBA00023180"/>
    </source>
</evidence>
<dbReference type="InterPro" id="IPR000276">
    <property type="entry name" value="GPCR_Rhodpsn"/>
</dbReference>
<dbReference type="Pfam" id="PF00001">
    <property type="entry name" value="7tm_1"/>
    <property type="match status" value="1"/>
</dbReference>
<feature type="transmembrane region" description="Helical" evidence="9">
    <location>
        <begin position="61"/>
        <end position="83"/>
    </location>
</feature>
<sequence>LRKPATLSQIGANKKKVLKMITVHMAVFVVCFVPYNSVLFLYALVRSQAITNCLLERFAKIMYPITLCLATLNCCFDPFIYYFTLESFQKSFYINTHIKMESLFKTEIPLTTKPSLPAIQEEVSEQTTHNGGELMLESTF</sequence>
<evidence type="ECO:0000256" key="3">
    <source>
        <dbReference type="ARBA" id="ARBA00022989"/>
    </source>
</evidence>
<name>A0A6G1BBC8_CROCR</name>
<dbReference type="PRINTS" id="PR00237">
    <property type="entry name" value="GPCRRHODOPSN"/>
</dbReference>
<proteinExistence type="predicted"/>
<keyword evidence="5 9" id="KW-0472">Membrane</keyword>
<dbReference type="PROSITE" id="PS50262">
    <property type="entry name" value="G_PROTEIN_RECEP_F1_2"/>
    <property type="match status" value="1"/>
</dbReference>
<dbReference type="GO" id="GO:0007200">
    <property type="term" value="P:phospholipase C-activating G protein-coupled receptor signaling pathway"/>
    <property type="evidence" value="ECO:0007669"/>
    <property type="project" value="TreeGrafter"/>
</dbReference>
<evidence type="ECO:0000256" key="4">
    <source>
        <dbReference type="ARBA" id="ARBA00023040"/>
    </source>
</evidence>
<dbReference type="GO" id="GO:0005886">
    <property type="term" value="C:plasma membrane"/>
    <property type="evidence" value="ECO:0007669"/>
    <property type="project" value="TreeGrafter"/>
</dbReference>
<dbReference type="SUPFAM" id="SSF81321">
    <property type="entry name" value="Family A G protein-coupled receptor-like"/>
    <property type="match status" value="1"/>
</dbReference>
<keyword evidence="8" id="KW-0807">Transducer</keyword>
<protein>
    <submittedName>
        <fullName evidence="11">LPAR4 protein</fullName>
    </submittedName>
</protein>
<organism evidence="11 12">
    <name type="scientific">Crocuta crocuta</name>
    <name type="common">Spotted hyena</name>
    <dbReference type="NCBI Taxonomy" id="9678"/>
    <lineage>
        <taxon>Eukaryota</taxon>
        <taxon>Metazoa</taxon>
        <taxon>Chordata</taxon>
        <taxon>Craniata</taxon>
        <taxon>Vertebrata</taxon>
        <taxon>Euteleostomi</taxon>
        <taxon>Mammalia</taxon>
        <taxon>Eutheria</taxon>
        <taxon>Laurasiatheria</taxon>
        <taxon>Carnivora</taxon>
        <taxon>Feliformia</taxon>
        <taxon>Hyaenidae</taxon>
        <taxon>Crocuta</taxon>
    </lineage>
</organism>
<evidence type="ECO:0000313" key="12">
    <source>
        <dbReference type="Proteomes" id="UP000475037"/>
    </source>
</evidence>
<evidence type="ECO:0000256" key="9">
    <source>
        <dbReference type="SAM" id="Phobius"/>
    </source>
</evidence>
<dbReference type="PANTHER" id="PTHR24232">
    <property type="entry name" value="G-PROTEIN COUPLED RECEPTOR"/>
    <property type="match status" value="1"/>
</dbReference>
<evidence type="ECO:0000256" key="8">
    <source>
        <dbReference type="ARBA" id="ARBA00023224"/>
    </source>
</evidence>
<feature type="transmembrane region" description="Helical" evidence="9">
    <location>
        <begin position="21"/>
        <end position="45"/>
    </location>
</feature>
<keyword evidence="7" id="KW-0325">Glycoprotein</keyword>
<comment type="subcellular location">
    <subcellularLocation>
        <location evidence="1">Membrane</location>
        <topology evidence="1">Multi-pass membrane protein</topology>
    </subcellularLocation>
</comment>
<keyword evidence="6" id="KW-0675">Receptor</keyword>
<comment type="caution">
    <text evidence="11">The sequence shown here is derived from an EMBL/GenBank/DDBJ whole genome shotgun (WGS) entry which is preliminary data.</text>
</comment>
<evidence type="ECO:0000256" key="1">
    <source>
        <dbReference type="ARBA" id="ARBA00004141"/>
    </source>
</evidence>
<keyword evidence="4" id="KW-0297">G-protein coupled receptor</keyword>
<dbReference type="AlphaFoldDB" id="A0A6G1BBC8"/>
<keyword evidence="2 9" id="KW-0812">Transmembrane</keyword>
<dbReference type="PANTHER" id="PTHR24232:SF41">
    <property type="entry name" value="LYSOPHOSPHATIDIC ACID RECEPTOR 4"/>
    <property type="match status" value="1"/>
</dbReference>
<keyword evidence="12" id="KW-1185">Reference proteome</keyword>
<feature type="domain" description="G-protein coupled receptors family 1 profile" evidence="10">
    <location>
        <begin position="1"/>
        <end position="81"/>
    </location>
</feature>
<keyword evidence="3 9" id="KW-1133">Transmembrane helix</keyword>
<dbReference type="InterPro" id="IPR017452">
    <property type="entry name" value="GPCR_Rhodpsn_7TM"/>
</dbReference>
<evidence type="ECO:0000256" key="6">
    <source>
        <dbReference type="ARBA" id="ARBA00023170"/>
    </source>
</evidence>
<evidence type="ECO:0000256" key="5">
    <source>
        <dbReference type="ARBA" id="ARBA00023136"/>
    </source>
</evidence>
<feature type="non-terminal residue" evidence="11">
    <location>
        <position position="1"/>
    </location>
</feature>
<dbReference type="GO" id="GO:0070915">
    <property type="term" value="F:lysophosphatidic acid receptor activity"/>
    <property type="evidence" value="ECO:0007669"/>
    <property type="project" value="TreeGrafter"/>
</dbReference>
<dbReference type="Proteomes" id="UP000475037">
    <property type="component" value="Unassembled WGS sequence"/>
</dbReference>
<evidence type="ECO:0000256" key="2">
    <source>
        <dbReference type="ARBA" id="ARBA00022692"/>
    </source>
</evidence>